<dbReference type="PROSITE" id="PS51192">
    <property type="entry name" value="HELICASE_ATP_BIND_1"/>
    <property type="match status" value="1"/>
</dbReference>
<evidence type="ECO:0000313" key="5">
    <source>
        <dbReference type="Proteomes" id="UP000308197"/>
    </source>
</evidence>
<dbReference type="SMART" id="SM00487">
    <property type="entry name" value="DEXDc"/>
    <property type="match status" value="1"/>
</dbReference>
<dbReference type="Proteomes" id="UP000308197">
    <property type="component" value="Unassembled WGS sequence"/>
</dbReference>
<dbReference type="InterPro" id="IPR027417">
    <property type="entry name" value="P-loop_NTPase"/>
</dbReference>
<evidence type="ECO:0000259" key="3">
    <source>
        <dbReference type="PROSITE" id="PS51194"/>
    </source>
</evidence>
<dbReference type="InterPro" id="IPR001650">
    <property type="entry name" value="Helicase_C-like"/>
</dbReference>
<dbReference type="Pfam" id="PF04851">
    <property type="entry name" value="ResIII"/>
    <property type="match status" value="1"/>
</dbReference>
<feature type="domain" description="Helicase ATP-binding" evidence="2">
    <location>
        <begin position="53"/>
        <end position="229"/>
    </location>
</feature>
<dbReference type="EMBL" id="ML211096">
    <property type="protein sequence ID" value="TFK88876.1"/>
    <property type="molecule type" value="Genomic_DNA"/>
</dbReference>
<dbReference type="SMART" id="SM00490">
    <property type="entry name" value="HELICc"/>
    <property type="match status" value="1"/>
</dbReference>
<name>A0A5C3PH33_9APHY</name>
<keyword evidence="4" id="KW-0378">Hydrolase</keyword>
<proteinExistence type="predicted"/>
<dbReference type="GO" id="GO:0016787">
    <property type="term" value="F:hydrolase activity"/>
    <property type="evidence" value="ECO:0007669"/>
    <property type="project" value="UniProtKB-KW"/>
</dbReference>
<accession>A0A5C3PH33</accession>
<dbReference type="GO" id="GO:0005524">
    <property type="term" value="F:ATP binding"/>
    <property type="evidence" value="ECO:0007669"/>
    <property type="project" value="InterPro"/>
</dbReference>
<dbReference type="InterPro" id="IPR014001">
    <property type="entry name" value="Helicase_ATP-bd"/>
</dbReference>
<gene>
    <name evidence="4" type="ORF">K466DRAFT_598281</name>
</gene>
<dbReference type="FunCoup" id="A0A5C3PH33">
    <property type="interactions" value="10"/>
</dbReference>
<dbReference type="GO" id="GO:0000403">
    <property type="term" value="F:Y-form DNA binding"/>
    <property type="evidence" value="ECO:0007669"/>
    <property type="project" value="TreeGrafter"/>
</dbReference>
<dbReference type="GO" id="GO:0070125">
    <property type="term" value="P:mitochondrial translational elongation"/>
    <property type="evidence" value="ECO:0007669"/>
    <property type="project" value="TreeGrafter"/>
</dbReference>
<dbReference type="GO" id="GO:0005759">
    <property type="term" value="C:mitochondrial matrix"/>
    <property type="evidence" value="ECO:0007669"/>
    <property type="project" value="TreeGrafter"/>
</dbReference>
<evidence type="ECO:0000259" key="2">
    <source>
        <dbReference type="PROSITE" id="PS51192"/>
    </source>
</evidence>
<keyword evidence="5" id="KW-1185">Reference proteome</keyword>
<dbReference type="Pfam" id="PF00271">
    <property type="entry name" value="Helicase_C"/>
    <property type="match status" value="1"/>
</dbReference>
<dbReference type="PANTHER" id="PTHR47396">
    <property type="entry name" value="TYPE I RESTRICTION ENZYME ECOKI R PROTEIN"/>
    <property type="match status" value="1"/>
</dbReference>
<sequence>MLARGLTPQLFPRAVISTSANISWRYYSTKAPNEHRPIVLRPYQEDCLKTCLEELAERPRRIGVSLPTGSGKTAIFLHLLARLPSPAAQSDATRTLVIVSSVELAQQTAEQARRLFPHWTVEIEQGEEKATGLADITVATIQTLSRPGRLRKFNVRFTKALIVDEAHHAAAESYRHVLAHFNCAIDPPNGQKFVSPAGGHQVPIIGFSATFSRFDGLALASVFEDIVYHLDVVELTRQGWLCNLRFTTVQAKMGLGQVSVNKRTGDYHEEPLARVLNTDSMVELVVRAWKEKASHRKSTVVFCVNLAHVAKVTEAFCAAGVDARAVSSKTPAARRAAFVTDFKAGKFPVLVNCSIFTEGTDIPNIDCVVIARPTQSSNLLSQMVGRGMRQSRQTGKEDCLVIDFADSKCHVAGLLSAPKFFGKDPAELDRRRSPNLEIWERAMSETDLRLEELRRAGRVPVVVYVDEANPFDLPDQASGDSQLPALSWNNWIYCGEGPGFYVLETPSGGTFNVSLVPNDGGVVEYVAQYSPYQYATKDISTNSTLGEAIRQCDNLAVQYMGAEYDILLRAAPSRWGPASDTQKTFIRERLHDYAKLRERDGKPLSGSNHMQEIEEMTNGTAENIVSRISHEAPTWKEYYENKLLKGRQDNEPVKQGMNDHFDWDVNEDDEDSMWDYYEDEDRPRRGCWLQ</sequence>
<dbReference type="GO" id="GO:0032042">
    <property type="term" value="P:mitochondrial DNA metabolic process"/>
    <property type="evidence" value="ECO:0007669"/>
    <property type="project" value="TreeGrafter"/>
</dbReference>
<dbReference type="Gene3D" id="3.40.50.300">
    <property type="entry name" value="P-loop containing nucleotide triphosphate hydrolases"/>
    <property type="match status" value="2"/>
</dbReference>
<keyword evidence="1" id="KW-0347">Helicase</keyword>
<organism evidence="4 5">
    <name type="scientific">Polyporus arcularius HHB13444</name>
    <dbReference type="NCBI Taxonomy" id="1314778"/>
    <lineage>
        <taxon>Eukaryota</taxon>
        <taxon>Fungi</taxon>
        <taxon>Dikarya</taxon>
        <taxon>Basidiomycota</taxon>
        <taxon>Agaricomycotina</taxon>
        <taxon>Agaricomycetes</taxon>
        <taxon>Polyporales</taxon>
        <taxon>Polyporaceae</taxon>
        <taxon>Polyporus</taxon>
    </lineage>
</organism>
<dbReference type="GO" id="GO:0036121">
    <property type="term" value="F:double-stranded DNA helicase activity"/>
    <property type="evidence" value="ECO:0007669"/>
    <property type="project" value="TreeGrafter"/>
</dbReference>
<dbReference type="InParanoid" id="A0A5C3PH33"/>
<dbReference type="PROSITE" id="PS51194">
    <property type="entry name" value="HELICASE_CTER"/>
    <property type="match status" value="1"/>
</dbReference>
<dbReference type="SUPFAM" id="SSF52540">
    <property type="entry name" value="P-loop containing nucleoside triphosphate hydrolases"/>
    <property type="match status" value="1"/>
</dbReference>
<keyword evidence="1" id="KW-0067">ATP-binding</keyword>
<dbReference type="InterPro" id="IPR050742">
    <property type="entry name" value="Helicase_Restrict-Modif_Enz"/>
</dbReference>
<evidence type="ECO:0000313" key="4">
    <source>
        <dbReference type="EMBL" id="TFK88876.1"/>
    </source>
</evidence>
<dbReference type="STRING" id="1314778.A0A5C3PH33"/>
<keyword evidence="1" id="KW-0547">Nucleotide-binding</keyword>
<dbReference type="AlphaFoldDB" id="A0A5C3PH33"/>
<dbReference type="GO" id="GO:0061749">
    <property type="term" value="F:forked DNA-dependent helicase activity"/>
    <property type="evidence" value="ECO:0007669"/>
    <property type="project" value="TreeGrafter"/>
</dbReference>
<reference evidence="4 5" key="1">
    <citation type="journal article" date="2019" name="Nat. Ecol. Evol.">
        <title>Megaphylogeny resolves global patterns of mushroom evolution.</title>
        <authorList>
            <person name="Varga T."/>
            <person name="Krizsan K."/>
            <person name="Foldi C."/>
            <person name="Dima B."/>
            <person name="Sanchez-Garcia M."/>
            <person name="Sanchez-Ramirez S."/>
            <person name="Szollosi G.J."/>
            <person name="Szarkandi J.G."/>
            <person name="Papp V."/>
            <person name="Albert L."/>
            <person name="Andreopoulos W."/>
            <person name="Angelini C."/>
            <person name="Antonin V."/>
            <person name="Barry K.W."/>
            <person name="Bougher N.L."/>
            <person name="Buchanan P."/>
            <person name="Buyck B."/>
            <person name="Bense V."/>
            <person name="Catcheside P."/>
            <person name="Chovatia M."/>
            <person name="Cooper J."/>
            <person name="Damon W."/>
            <person name="Desjardin D."/>
            <person name="Finy P."/>
            <person name="Geml J."/>
            <person name="Haridas S."/>
            <person name="Hughes K."/>
            <person name="Justo A."/>
            <person name="Karasinski D."/>
            <person name="Kautmanova I."/>
            <person name="Kiss B."/>
            <person name="Kocsube S."/>
            <person name="Kotiranta H."/>
            <person name="LaButti K.M."/>
            <person name="Lechner B.E."/>
            <person name="Liimatainen K."/>
            <person name="Lipzen A."/>
            <person name="Lukacs Z."/>
            <person name="Mihaltcheva S."/>
            <person name="Morgado L.N."/>
            <person name="Niskanen T."/>
            <person name="Noordeloos M.E."/>
            <person name="Ohm R.A."/>
            <person name="Ortiz-Santana B."/>
            <person name="Ovrebo C."/>
            <person name="Racz N."/>
            <person name="Riley R."/>
            <person name="Savchenko A."/>
            <person name="Shiryaev A."/>
            <person name="Soop K."/>
            <person name="Spirin V."/>
            <person name="Szebenyi C."/>
            <person name="Tomsovsky M."/>
            <person name="Tulloss R.E."/>
            <person name="Uehling J."/>
            <person name="Grigoriev I.V."/>
            <person name="Vagvolgyi C."/>
            <person name="Papp T."/>
            <person name="Martin F.M."/>
            <person name="Miettinen O."/>
            <person name="Hibbett D.S."/>
            <person name="Nagy L.G."/>
        </authorList>
    </citation>
    <scope>NUCLEOTIDE SEQUENCE [LARGE SCALE GENOMIC DNA]</scope>
    <source>
        <strain evidence="4 5">HHB13444</strain>
    </source>
</reference>
<evidence type="ECO:0000256" key="1">
    <source>
        <dbReference type="ARBA" id="ARBA00022806"/>
    </source>
</evidence>
<protein>
    <submittedName>
        <fullName evidence="4">P-loop containing nucleoside triphosphate hydrolase protein</fullName>
    </submittedName>
</protein>
<dbReference type="PANTHER" id="PTHR47396:SF1">
    <property type="entry name" value="ATP-DEPENDENT HELICASE IRC3-RELATED"/>
    <property type="match status" value="1"/>
</dbReference>
<feature type="domain" description="Helicase C-terminal" evidence="3">
    <location>
        <begin position="280"/>
        <end position="454"/>
    </location>
</feature>
<dbReference type="InterPro" id="IPR006935">
    <property type="entry name" value="Helicase/UvrB_N"/>
</dbReference>
<dbReference type="CDD" id="cd18799">
    <property type="entry name" value="SF2_C_EcoAI-like"/>
    <property type="match status" value="1"/>
</dbReference>